<keyword evidence="6" id="KW-1185">Reference proteome</keyword>
<evidence type="ECO:0000256" key="3">
    <source>
        <dbReference type="ARBA" id="ARBA00023163"/>
    </source>
</evidence>
<dbReference type="InterPro" id="IPR028082">
    <property type="entry name" value="Peripla_BP_I"/>
</dbReference>
<dbReference type="InterPro" id="IPR046335">
    <property type="entry name" value="LacI/GalR-like_sensor"/>
</dbReference>
<dbReference type="Proteomes" id="UP001500902">
    <property type="component" value="Unassembled WGS sequence"/>
</dbReference>
<evidence type="ECO:0000256" key="2">
    <source>
        <dbReference type="ARBA" id="ARBA00023125"/>
    </source>
</evidence>
<evidence type="ECO:0000313" key="6">
    <source>
        <dbReference type="Proteomes" id="UP001500902"/>
    </source>
</evidence>
<dbReference type="EMBL" id="BAAAZP010000111">
    <property type="protein sequence ID" value="GAA3689099.1"/>
    <property type="molecule type" value="Genomic_DNA"/>
</dbReference>
<gene>
    <name evidence="5" type="ORF">GCM10022224_063200</name>
</gene>
<evidence type="ECO:0000313" key="5">
    <source>
        <dbReference type="EMBL" id="GAA3689099.1"/>
    </source>
</evidence>
<keyword evidence="3" id="KW-0804">Transcription</keyword>
<dbReference type="Gene3D" id="3.40.50.2300">
    <property type="match status" value="1"/>
</dbReference>
<accession>A0ABP7CIA1</accession>
<feature type="domain" description="Transcriptional regulator LacI/GalR-like sensor" evidence="4">
    <location>
        <begin position="4"/>
        <end position="50"/>
    </location>
</feature>
<keyword evidence="2" id="KW-0238">DNA-binding</keyword>
<dbReference type="Pfam" id="PF13377">
    <property type="entry name" value="Peripla_BP_3"/>
    <property type="match status" value="1"/>
</dbReference>
<sequence length="56" mass="5871">MLGDPPVSVVSQDIELMGRTAAELVLARLNGGTSPFATRVLPTRLVLRGSERPPAG</sequence>
<name>A0ABP7CIA1_9ACTN</name>
<proteinExistence type="predicted"/>
<evidence type="ECO:0000259" key="4">
    <source>
        <dbReference type="Pfam" id="PF13377"/>
    </source>
</evidence>
<comment type="caution">
    <text evidence="5">The sequence shown here is derived from an EMBL/GenBank/DDBJ whole genome shotgun (WGS) entry which is preliminary data.</text>
</comment>
<evidence type="ECO:0000256" key="1">
    <source>
        <dbReference type="ARBA" id="ARBA00023015"/>
    </source>
</evidence>
<protein>
    <recommendedName>
        <fullName evidence="4">Transcriptional regulator LacI/GalR-like sensor domain-containing protein</fullName>
    </recommendedName>
</protein>
<dbReference type="SUPFAM" id="SSF53822">
    <property type="entry name" value="Periplasmic binding protein-like I"/>
    <property type="match status" value="1"/>
</dbReference>
<organism evidence="5 6">
    <name type="scientific">Nonomuraea antimicrobica</name>
    <dbReference type="NCBI Taxonomy" id="561173"/>
    <lineage>
        <taxon>Bacteria</taxon>
        <taxon>Bacillati</taxon>
        <taxon>Actinomycetota</taxon>
        <taxon>Actinomycetes</taxon>
        <taxon>Streptosporangiales</taxon>
        <taxon>Streptosporangiaceae</taxon>
        <taxon>Nonomuraea</taxon>
    </lineage>
</organism>
<reference evidence="6" key="1">
    <citation type="journal article" date="2019" name="Int. J. Syst. Evol. Microbiol.">
        <title>The Global Catalogue of Microorganisms (GCM) 10K type strain sequencing project: providing services to taxonomists for standard genome sequencing and annotation.</title>
        <authorList>
            <consortium name="The Broad Institute Genomics Platform"/>
            <consortium name="The Broad Institute Genome Sequencing Center for Infectious Disease"/>
            <person name="Wu L."/>
            <person name="Ma J."/>
        </authorList>
    </citation>
    <scope>NUCLEOTIDE SEQUENCE [LARGE SCALE GENOMIC DNA]</scope>
    <source>
        <strain evidence="6">JCM 16904</strain>
    </source>
</reference>
<keyword evidence="1" id="KW-0805">Transcription regulation</keyword>